<keyword evidence="9" id="KW-1185">Reference proteome</keyword>
<feature type="chain" id="PRO_5002348258" description="Peptidase A1 domain-containing protein" evidence="6">
    <location>
        <begin position="21"/>
        <end position="465"/>
    </location>
</feature>
<keyword evidence="4" id="KW-0378">Hydrolase</keyword>
<dbReference type="STRING" id="77586.A0A0D9W5L2"/>
<dbReference type="GO" id="GO:0004190">
    <property type="term" value="F:aspartic-type endopeptidase activity"/>
    <property type="evidence" value="ECO:0007669"/>
    <property type="project" value="UniProtKB-KW"/>
</dbReference>
<dbReference type="InterPro" id="IPR034161">
    <property type="entry name" value="Pepsin-like_plant"/>
</dbReference>
<evidence type="ECO:0000313" key="9">
    <source>
        <dbReference type="Proteomes" id="UP000032180"/>
    </source>
</evidence>
<evidence type="ECO:0000256" key="2">
    <source>
        <dbReference type="ARBA" id="ARBA00022670"/>
    </source>
</evidence>
<keyword evidence="2" id="KW-0645">Protease</keyword>
<reference evidence="9" key="2">
    <citation type="submission" date="2013-12" db="EMBL/GenBank/DDBJ databases">
        <authorList>
            <person name="Yu Y."/>
            <person name="Lee S."/>
            <person name="de Baynast K."/>
            <person name="Wissotski M."/>
            <person name="Liu L."/>
            <person name="Talag J."/>
            <person name="Goicoechea J."/>
            <person name="Angelova A."/>
            <person name="Jetty R."/>
            <person name="Kudrna D."/>
            <person name="Golser W."/>
            <person name="Rivera L."/>
            <person name="Zhang J."/>
            <person name="Wing R."/>
        </authorList>
    </citation>
    <scope>NUCLEOTIDE SEQUENCE</scope>
</reference>
<organism evidence="8 9">
    <name type="scientific">Leersia perrieri</name>
    <dbReference type="NCBI Taxonomy" id="77586"/>
    <lineage>
        <taxon>Eukaryota</taxon>
        <taxon>Viridiplantae</taxon>
        <taxon>Streptophyta</taxon>
        <taxon>Embryophyta</taxon>
        <taxon>Tracheophyta</taxon>
        <taxon>Spermatophyta</taxon>
        <taxon>Magnoliopsida</taxon>
        <taxon>Liliopsida</taxon>
        <taxon>Poales</taxon>
        <taxon>Poaceae</taxon>
        <taxon>BOP clade</taxon>
        <taxon>Oryzoideae</taxon>
        <taxon>Oryzeae</taxon>
        <taxon>Oryzinae</taxon>
        <taxon>Leersia</taxon>
    </lineage>
</organism>
<dbReference type="PANTHER" id="PTHR47967">
    <property type="entry name" value="OS07G0603500 PROTEIN-RELATED"/>
    <property type="match status" value="1"/>
</dbReference>
<dbReference type="Proteomes" id="UP000032180">
    <property type="component" value="Chromosome 4"/>
</dbReference>
<sequence length="465" mass="49516">MNAAVLLLLLALPFLPASCAAPPRSFRLELASVDATEAAAANLTEHELLRLAIQRSRHRVASMARSGGVASASAARKAVVAETPVTPSGGEYLVKLGLGSPPYKFTAAIDTASDLIWTQCQPCGAGCYRQVDPMFNPRVSSTYAVLPCTSDTCDDLDEHHCGRGGGDDGEEDACRYTYTYSGNATTEGTLAVDKLVIGEDVFRGVAFGCSTSSTGGGPPPQASGVVGLGRGPLSLVSQLSVRRFMYCLPPPASRMPGKLVLGADANAAAHNATGRVAVQLRRDPRYPSYYYLNLDGLAVGDKTSSLTMSSTNTTPIATAPSPNATEVGDANKYGMIIDIASTITFLEASLYDELADDLEEEIRLPRGTGSSLGLDLCFILPDGVAFERVYVPPVALAFDGRWLRLGKERLFAEDRESGMMCLMVGRAEEGSVSILGNFQQQNMQVLYNLRRGRVTFVETTCDALR</sequence>
<dbReference type="InterPro" id="IPR032799">
    <property type="entry name" value="TAXi_C"/>
</dbReference>
<keyword evidence="6" id="KW-0732">Signal</keyword>
<evidence type="ECO:0000256" key="6">
    <source>
        <dbReference type="SAM" id="SignalP"/>
    </source>
</evidence>
<dbReference type="InterPro" id="IPR021109">
    <property type="entry name" value="Peptidase_aspartic_dom_sf"/>
</dbReference>
<accession>A0A0D9W5L2</accession>
<keyword evidence="3" id="KW-0064">Aspartyl protease</keyword>
<reference evidence="8" key="3">
    <citation type="submission" date="2015-04" db="UniProtKB">
        <authorList>
            <consortium name="EnsemblPlants"/>
        </authorList>
    </citation>
    <scope>IDENTIFICATION</scope>
</reference>
<dbReference type="GO" id="GO:0006508">
    <property type="term" value="P:proteolysis"/>
    <property type="evidence" value="ECO:0007669"/>
    <property type="project" value="UniProtKB-KW"/>
</dbReference>
<dbReference type="PANTHER" id="PTHR47967:SF6">
    <property type="entry name" value="ASPARTYL PROTEASE 37"/>
    <property type="match status" value="1"/>
</dbReference>
<feature type="domain" description="Peptidase A1" evidence="7">
    <location>
        <begin position="92"/>
        <end position="457"/>
    </location>
</feature>
<comment type="similarity">
    <text evidence="1">Belongs to the peptidase A1 family.</text>
</comment>
<protein>
    <recommendedName>
        <fullName evidence="7">Peptidase A1 domain-containing protein</fullName>
    </recommendedName>
</protein>
<dbReference type="GO" id="GO:0005576">
    <property type="term" value="C:extracellular region"/>
    <property type="evidence" value="ECO:0007669"/>
    <property type="project" value="TreeGrafter"/>
</dbReference>
<feature type="signal peptide" evidence="6">
    <location>
        <begin position="1"/>
        <end position="20"/>
    </location>
</feature>
<dbReference type="InterPro" id="IPR033121">
    <property type="entry name" value="PEPTIDASE_A1"/>
</dbReference>
<dbReference type="PROSITE" id="PS51767">
    <property type="entry name" value="PEPTIDASE_A1"/>
    <property type="match status" value="1"/>
</dbReference>
<evidence type="ECO:0000313" key="8">
    <source>
        <dbReference type="EnsemblPlants" id="LPERR04G11120.1"/>
    </source>
</evidence>
<dbReference type="HOGENOM" id="CLU_005738_1_3_1"/>
<dbReference type="Gramene" id="LPERR04G11120.1">
    <property type="protein sequence ID" value="LPERR04G11120.1"/>
    <property type="gene ID" value="LPERR04G11120"/>
</dbReference>
<evidence type="ECO:0000256" key="1">
    <source>
        <dbReference type="ARBA" id="ARBA00007447"/>
    </source>
</evidence>
<evidence type="ECO:0000256" key="3">
    <source>
        <dbReference type="ARBA" id="ARBA00022750"/>
    </source>
</evidence>
<dbReference type="GO" id="GO:0043067">
    <property type="term" value="P:regulation of programmed cell death"/>
    <property type="evidence" value="ECO:0007669"/>
    <property type="project" value="EnsemblPlants"/>
</dbReference>
<dbReference type="EnsemblPlants" id="LPERR04G11120.1">
    <property type="protein sequence ID" value="LPERR04G11120.1"/>
    <property type="gene ID" value="LPERR04G11120"/>
</dbReference>
<evidence type="ECO:0000259" key="7">
    <source>
        <dbReference type="PROSITE" id="PS51767"/>
    </source>
</evidence>
<dbReference type="CDD" id="cd05476">
    <property type="entry name" value="pepsin_A_like_plant"/>
    <property type="match status" value="1"/>
</dbReference>
<evidence type="ECO:0000256" key="4">
    <source>
        <dbReference type="ARBA" id="ARBA00022801"/>
    </source>
</evidence>
<dbReference type="InterPro" id="IPR051708">
    <property type="entry name" value="Plant_Aspart_Prot_A1"/>
</dbReference>
<dbReference type="Pfam" id="PF14543">
    <property type="entry name" value="TAXi_N"/>
    <property type="match status" value="1"/>
</dbReference>
<dbReference type="InterPro" id="IPR032861">
    <property type="entry name" value="TAXi_N"/>
</dbReference>
<dbReference type="Gene3D" id="2.40.70.10">
    <property type="entry name" value="Acid Proteases"/>
    <property type="match status" value="2"/>
</dbReference>
<dbReference type="FunFam" id="2.40.70.10:FF:000155">
    <property type="entry name" value="Eukaryotic aspartyl protease family protein"/>
    <property type="match status" value="1"/>
</dbReference>
<proteinExistence type="inferred from homology"/>
<evidence type="ECO:0000256" key="5">
    <source>
        <dbReference type="ARBA" id="ARBA00023180"/>
    </source>
</evidence>
<reference evidence="8 9" key="1">
    <citation type="submission" date="2012-08" db="EMBL/GenBank/DDBJ databases">
        <title>Oryza genome evolution.</title>
        <authorList>
            <person name="Wing R.A."/>
        </authorList>
    </citation>
    <scope>NUCLEOTIDE SEQUENCE</scope>
</reference>
<keyword evidence="5" id="KW-0325">Glycoprotein</keyword>
<dbReference type="eggNOG" id="KOG1339">
    <property type="taxonomic scope" value="Eukaryota"/>
</dbReference>
<dbReference type="FunFam" id="2.40.70.10:FF:000031">
    <property type="entry name" value="Aspartyl protease AED1"/>
    <property type="match status" value="1"/>
</dbReference>
<dbReference type="SUPFAM" id="SSF50630">
    <property type="entry name" value="Acid proteases"/>
    <property type="match status" value="1"/>
</dbReference>
<dbReference type="Pfam" id="PF14541">
    <property type="entry name" value="TAXi_C"/>
    <property type="match status" value="1"/>
</dbReference>
<dbReference type="AlphaFoldDB" id="A0A0D9W5L2"/>
<name>A0A0D9W5L2_9ORYZ</name>